<evidence type="ECO:0000256" key="1">
    <source>
        <dbReference type="SAM" id="MobiDB-lite"/>
    </source>
</evidence>
<sequence length="358" mass="39774">MSKPSNSSLTAMLKFSGEQGCFATWKNQILVHLASRSSERAVEELKACRERPTIRFQHSLTGMSTVTPTKVDATEKEKDSYELQLAFLDQQESYIKDLLSQTLPTSYKLNEKVQQPVHLIWRDVEKRFGLNTVAGVVGLVQQFDEAVNVDFKSFIHPFARLKILKDQVNRNSSEALKTGVILSNLLMIKVLGVLPNHLWGQAITVLSGEFTPDRVEPKLCAIFGSKSKGEIMALGSARPVNHVHTGNNKLKQPVLGKHNTGPHKFVDCPKRARDLVAGVKRRDIHAYPSGKQGVNAVKKELQGLNKRVKAQAKNPKREATLEVCKAKMAVDACSAMQKDVPLTPSGYASPPPVTWRYQ</sequence>
<gene>
    <name evidence="2" type="ORF">PHMEG_00036225</name>
</gene>
<protein>
    <submittedName>
        <fullName evidence="2">Uncharacterized protein</fullName>
    </submittedName>
</protein>
<evidence type="ECO:0000313" key="2">
    <source>
        <dbReference type="EMBL" id="OWY94133.1"/>
    </source>
</evidence>
<proteinExistence type="predicted"/>
<organism evidence="2 3">
    <name type="scientific">Phytophthora megakarya</name>
    <dbReference type="NCBI Taxonomy" id="4795"/>
    <lineage>
        <taxon>Eukaryota</taxon>
        <taxon>Sar</taxon>
        <taxon>Stramenopiles</taxon>
        <taxon>Oomycota</taxon>
        <taxon>Peronosporomycetes</taxon>
        <taxon>Peronosporales</taxon>
        <taxon>Peronosporaceae</taxon>
        <taxon>Phytophthora</taxon>
    </lineage>
</organism>
<comment type="caution">
    <text evidence="2">The sequence shown here is derived from an EMBL/GenBank/DDBJ whole genome shotgun (WGS) entry which is preliminary data.</text>
</comment>
<keyword evidence="3" id="KW-1185">Reference proteome</keyword>
<dbReference type="AlphaFoldDB" id="A0A225UMD0"/>
<accession>A0A225UMD0</accession>
<evidence type="ECO:0000313" key="3">
    <source>
        <dbReference type="Proteomes" id="UP000198211"/>
    </source>
</evidence>
<dbReference type="Proteomes" id="UP000198211">
    <property type="component" value="Unassembled WGS sequence"/>
</dbReference>
<name>A0A225UMD0_9STRA</name>
<dbReference type="OrthoDB" id="113102at2759"/>
<dbReference type="EMBL" id="NBNE01014857">
    <property type="protein sequence ID" value="OWY94133.1"/>
    <property type="molecule type" value="Genomic_DNA"/>
</dbReference>
<feature type="region of interest" description="Disordered" evidence="1">
    <location>
        <begin position="243"/>
        <end position="263"/>
    </location>
</feature>
<reference evidence="3" key="1">
    <citation type="submission" date="2017-03" db="EMBL/GenBank/DDBJ databases">
        <title>Phytopthora megakarya and P. palmivora, two closely related causual agents of cacao black pod achieved similar genome size and gene model numbers by different mechanisms.</title>
        <authorList>
            <person name="Ali S."/>
            <person name="Shao J."/>
            <person name="Larry D.J."/>
            <person name="Kronmiller B."/>
            <person name="Shen D."/>
            <person name="Strem M.D."/>
            <person name="Melnick R.L."/>
            <person name="Guiltinan M.J."/>
            <person name="Tyler B.M."/>
            <person name="Meinhardt L.W."/>
            <person name="Bailey B.A."/>
        </authorList>
    </citation>
    <scope>NUCLEOTIDE SEQUENCE [LARGE SCALE GENOMIC DNA]</scope>
    <source>
        <strain evidence="3">zdho120</strain>
    </source>
</reference>